<keyword evidence="1" id="KW-0808">Transferase</keyword>
<feature type="signal peptide" evidence="6">
    <location>
        <begin position="1"/>
        <end position="19"/>
    </location>
</feature>
<protein>
    <recommendedName>
        <fullName evidence="7">Histidine kinase domain-containing protein</fullName>
    </recommendedName>
</protein>
<evidence type="ECO:0000256" key="3">
    <source>
        <dbReference type="ARBA" id="ARBA00023012"/>
    </source>
</evidence>
<evidence type="ECO:0000256" key="4">
    <source>
        <dbReference type="SAM" id="Coils"/>
    </source>
</evidence>
<comment type="caution">
    <text evidence="8">The sequence shown here is derived from an EMBL/GenBank/DDBJ whole genome shotgun (WGS) entry which is preliminary data.</text>
</comment>
<dbReference type="CDD" id="cd16917">
    <property type="entry name" value="HATPase_UhpB-NarQ-NarX-like"/>
    <property type="match status" value="1"/>
</dbReference>
<evidence type="ECO:0000259" key="7">
    <source>
        <dbReference type="PROSITE" id="PS50109"/>
    </source>
</evidence>
<gene>
    <name evidence="8" type="ORF">IEE83_01680</name>
</gene>
<keyword evidence="5" id="KW-1133">Transmembrane helix</keyword>
<evidence type="ECO:0000256" key="6">
    <source>
        <dbReference type="SAM" id="SignalP"/>
    </source>
</evidence>
<dbReference type="Pfam" id="PF02518">
    <property type="entry name" value="HATPase_c"/>
    <property type="match status" value="1"/>
</dbReference>
<feature type="domain" description="Histidine kinase" evidence="7">
    <location>
        <begin position="549"/>
        <end position="635"/>
    </location>
</feature>
<proteinExistence type="predicted"/>
<feature type="transmembrane region" description="Helical" evidence="5">
    <location>
        <begin position="386"/>
        <end position="403"/>
    </location>
</feature>
<dbReference type="InterPro" id="IPR050482">
    <property type="entry name" value="Sensor_HK_TwoCompSys"/>
</dbReference>
<evidence type="ECO:0000256" key="1">
    <source>
        <dbReference type="ARBA" id="ARBA00022679"/>
    </source>
</evidence>
<keyword evidence="5" id="KW-0812">Transmembrane</keyword>
<sequence>MKTWIPCLALVFSYFSCIAQVERASMKQWETIAAQHKAGKLNDTLYLVKAQLLTEESFKDPALKDRLSLYRQIAWSDTAYRPFRVKYFAFLANHASLVHQEGYAIYYLQKMEEELMQIKPYVSSLNQPRLLLGIYGDNEQTNLKRRIAIIDSVMPILRSLPGKISQQSVPINTCLNAFTILKHAAQLYLARKDTVKVLGLVGLSRKIWNQLDKKKGLDKGKTEQCQMSLYLIEYAGARALSEPNRGREILKNAYQEITAQNSHITPLFRRPFERTILGRLIDFYIDQNQKDSANYYFNKFKNTVASYKKNESGDGTKFLLYSGKVQAMNRNYLAAYQNTLHAYELNDSIISIKIADIQNNMYASVVSEQRSEALVTAGKEKQKRNLIIFIISAALIITITVFVRRQRIGAAKAERQIDELNKTTQIQIAELEAANNLVQKRMGMELHDDIAGRLVNICNFIETKTFEENDPEKKKTLETLAEMAKDAYLNTRSKSHEWYFKGLEDGKIGFSQRIIQIVEQALPVGKYEKQIEIDDDSLEHISSQIRIHILRIIQEAVANILKHARASKVKLFIYEEDGSIALQIADNGRGFSVLSKRKGLGLQSLQNRIKEMGGSLEIDSSGQGTDLLFVIPLLNQ</sequence>
<dbReference type="SUPFAM" id="SSF55874">
    <property type="entry name" value="ATPase domain of HSP90 chaperone/DNA topoisomerase II/histidine kinase"/>
    <property type="match status" value="1"/>
</dbReference>
<keyword evidence="6" id="KW-0732">Signal</keyword>
<feature type="coiled-coil region" evidence="4">
    <location>
        <begin position="403"/>
        <end position="441"/>
    </location>
</feature>
<organism evidence="8 9">
    <name type="scientific">Dyadobacter subterraneus</name>
    <dbReference type="NCBI Taxonomy" id="2773304"/>
    <lineage>
        <taxon>Bacteria</taxon>
        <taxon>Pseudomonadati</taxon>
        <taxon>Bacteroidota</taxon>
        <taxon>Cytophagia</taxon>
        <taxon>Cytophagales</taxon>
        <taxon>Spirosomataceae</taxon>
        <taxon>Dyadobacter</taxon>
    </lineage>
</organism>
<evidence type="ECO:0000313" key="9">
    <source>
        <dbReference type="Proteomes" id="UP000634134"/>
    </source>
</evidence>
<dbReference type="PROSITE" id="PS50109">
    <property type="entry name" value="HIS_KIN"/>
    <property type="match status" value="1"/>
</dbReference>
<evidence type="ECO:0000313" key="8">
    <source>
        <dbReference type="EMBL" id="MBE9460581.1"/>
    </source>
</evidence>
<keyword evidence="3" id="KW-0902">Two-component regulatory system</keyword>
<dbReference type="InterPro" id="IPR005467">
    <property type="entry name" value="His_kinase_dom"/>
</dbReference>
<dbReference type="RefSeq" id="WP_228101628.1">
    <property type="nucleotide sequence ID" value="NZ_JACYGY010000001.1"/>
</dbReference>
<evidence type="ECO:0000256" key="2">
    <source>
        <dbReference type="ARBA" id="ARBA00022777"/>
    </source>
</evidence>
<reference evidence="9" key="1">
    <citation type="submission" date="2023-07" db="EMBL/GenBank/DDBJ databases">
        <title>Dyadobacter sp. nov 'subterranea' isolated from contaminted grondwater.</title>
        <authorList>
            <person name="Szabo I."/>
            <person name="Al-Omari J."/>
            <person name="Szerdahelyi S.G."/>
            <person name="Rado J."/>
        </authorList>
    </citation>
    <scope>NUCLEOTIDE SEQUENCE [LARGE SCALE GENOMIC DNA]</scope>
    <source>
        <strain evidence="9">UP-52</strain>
    </source>
</reference>
<dbReference type="Gene3D" id="3.30.565.10">
    <property type="entry name" value="Histidine kinase-like ATPase, C-terminal domain"/>
    <property type="match status" value="1"/>
</dbReference>
<evidence type="ECO:0000256" key="5">
    <source>
        <dbReference type="SAM" id="Phobius"/>
    </source>
</evidence>
<dbReference type="Proteomes" id="UP000634134">
    <property type="component" value="Unassembled WGS sequence"/>
</dbReference>
<keyword evidence="9" id="KW-1185">Reference proteome</keyword>
<name>A0ABR9W842_9BACT</name>
<dbReference type="EMBL" id="JACYGY010000001">
    <property type="protein sequence ID" value="MBE9460581.1"/>
    <property type="molecule type" value="Genomic_DNA"/>
</dbReference>
<accession>A0ABR9W842</accession>
<dbReference type="PANTHER" id="PTHR24421">
    <property type="entry name" value="NITRATE/NITRITE SENSOR PROTEIN NARX-RELATED"/>
    <property type="match status" value="1"/>
</dbReference>
<keyword evidence="2" id="KW-0418">Kinase</keyword>
<dbReference type="SMART" id="SM00387">
    <property type="entry name" value="HATPase_c"/>
    <property type="match status" value="1"/>
</dbReference>
<feature type="chain" id="PRO_5046698618" description="Histidine kinase domain-containing protein" evidence="6">
    <location>
        <begin position="20"/>
        <end position="636"/>
    </location>
</feature>
<keyword evidence="5" id="KW-0472">Membrane</keyword>
<dbReference type="InterPro" id="IPR003594">
    <property type="entry name" value="HATPase_dom"/>
</dbReference>
<keyword evidence="4" id="KW-0175">Coiled coil</keyword>
<dbReference type="InterPro" id="IPR036890">
    <property type="entry name" value="HATPase_C_sf"/>
</dbReference>